<dbReference type="Pfam" id="PF01229">
    <property type="entry name" value="Glyco_hydro_39"/>
    <property type="match status" value="1"/>
</dbReference>
<evidence type="ECO:0000256" key="3">
    <source>
        <dbReference type="ARBA" id="ARBA00023295"/>
    </source>
</evidence>
<protein>
    <submittedName>
        <fullName evidence="6">Glycosyl hydrolase</fullName>
    </submittedName>
</protein>
<feature type="domain" description="Glycosyl hydrolases family 39 N-terminal catalytic" evidence="5">
    <location>
        <begin position="20"/>
        <end position="460"/>
    </location>
</feature>
<reference evidence="6" key="1">
    <citation type="submission" date="2021-11" db="EMBL/GenBank/DDBJ databases">
        <title>BS-T2-15 a new species belonging to the Comamonadaceae family isolated from the soil of a French oak forest.</title>
        <authorList>
            <person name="Mieszkin S."/>
            <person name="Alain K."/>
        </authorList>
    </citation>
    <scope>NUCLEOTIDE SEQUENCE</scope>
    <source>
        <strain evidence="6">BS-T2-15</strain>
    </source>
</reference>
<dbReference type="SUPFAM" id="SSF51011">
    <property type="entry name" value="Glycosyl hydrolase domain"/>
    <property type="match status" value="1"/>
</dbReference>
<dbReference type="PANTHER" id="PTHR12631">
    <property type="entry name" value="ALPHA-L-IDURONIDASE"/>
    <property type="match status" value="1"/>
</dbReference>
<dbReference type="RefSeq" id="WP_275681202.1">
    <property type="nucleotide sequence ID" value="NZ_JAJLJH010000001.1"/>
</dbReference>
<dbReference type="Gene3D" id="3.20.20.80">
    <property type="entry name" value="Glycosidases"/>
    <property type="match status" value="1"/>
</dbReference>
<keyword evidence="3" id="KW-0326">Glycosidase</keyword>
<accession>A0A9X1YET6</accession>
<evidence type="ECO:0000256" key="4">
    <source>
        <dbReference type="PIRSR" id="PIRSR600514-1"/>
    </source>
</evidence>
<proteinExistence type="inferred from homology"/>
<dbReference type="SUPFAM" id="SSF51445">
    <property type="entry name" value="(Trans)glycosidases"/>
    <property type="match status" value="1"/>
</dbReference>
<dbReference type="InterPro" id="IPR017853">
    <property type="entry name" value="GH"/>
</dbReference>
<dbReference type="PANTHER" id="PTHR12631:SF10">
    <property type="entry name" value="BETA-XYLOSIDASE-LIKE PROTEIN-RELATED"/>
    <property type="match status" value="1"/>
</dbReference>
<keyword evidence="7" id="KW-1185">Reference proteome</keyword>
<dbReference type="Proteomes" id="UP001139353">
    <property type="component" value="Unassembled WGS sequence"/>
</dbReference>
<feature type="active site" description="Proton donor" evidence="4">
    <location>
        <position position="170"/>
    </location>
</feature>
<dbReference type="GO" id="GO:0005975">
    <property type="term" value="P:carbohydrate metabolic process"/>
    <property type="evidence" value="ECO:0007669"/>
    <property type="project" value="InterPro"/>
</dbReference>
<evidence type="ECO:0000313" key="7">
    <source>
        <dbReference type="Proteomes" id="UP001139353"/>
    </source>
</evidence>
<dbReference type="Gene3D" id="2.60.40.1500">
    <property type="entry name" value="Glycosyl hydrolase domain, family 39"/>
    <property type="match status" value="1"/>
</dbReference>
<evidence type="ECO:0000259" key="5">
    <source>
        <dbReference type="Pfam" id="PF01229"/>
    </source>
</evidence>
<comment type="caution">
    <text evidence="6">The sequence shown here is derived from an EMBL/GenBank/DDBJ whole genome shotgun (WGS) entry which is preliminary data.</text>
</comment>
<evidence type="ECO:0000256" key="2">
    <source>
        <dbReference type="ARBA" id="ARBA00022801"/>
    </source>
</evidence>
<organism evidence="6 7">
    <name type="scientific">Scleromatobacter humisilvae</name>
    <dbReference type="NCBI Taxonomy" id="2897159"/>
    <lineage>
        <taxon>Bacteria</taxon>
        <taxon>Pseudomonadati</taxon>
        <taxon>Pseudomonadota</taxon>
        <taxon>Betaproteobacteria</taxon>
        <taxon>Burkholderiales</taxon>
        <taxon>Sphaerotilaceae</taxon>
        <taxon>Scleromatobacter</taxon>
    </lineage>
</organism>
<dbReference type="GO" id="GO:0004553">
    <property type="term" value="F:hydrolase activity, hydrolyzing O-glycosyl compounds"/>
    <property type="evidence" value="ECO:0007669"/>
    <property type="project" value="InterPro"/>
</dbReference>
<dbReference type="PRINTS" id="PR00745">
    <property type="entry name" value="GLHYDRLASE39"/>
</dbReference>
<comment type="similarity">
    <text evidence="1">Belongs to the glycosyl hydrolase 39 family.</text>
</comment>
<evidence type="ECO:0000313" key="6">
    <source>
        <dbReference type="EMBL" id="MCK9685194.1"/>
    </source>
</evidence>
<dbReference type="AlphaFoldDB" id="A0A9X1YET6"/>
<keyword evidence="2 6" id="KW-0378">Hydrolase</keyword>
<gene>
    <name evidence="6" type="ORF">LPC04_05650</name>
</gene>
<sequence length="496" mass="55412">MPSSLPAPSPTTPPVLLSCDLSTPSQPLRHPWRHCVGSCHAPLALRADWQQQLTRAHRELGFRHVRFHGLLSDDMGTLVNQDNQFLFSFFNIDRAFDFLLSIGMKPVVELSFMPATLSSDGNSVFHYRANVTPPKRMEDWQLLMTTLVGHWVERYGIDEVAQWPLEVWNEPNLVAFWTGGQAKYFELFKATWQAVKAISPRLQVGGPATAANAWLDEFNAFCAANACLPDFISTHYYPTDAFGSVDTDTVSQLADAPMSVMRDRARDARASAGARPLYYTEWNITSNPRDPMHDGPFCAALATHFILSVDDLVDAWSWWVFTDIFEENYFPSIPYHGGFGLMNLYGVPKPVYRGFQMIDQLGTRRWVVPESHPTVRLHVGAPDDDGATTVLLLNVAMPRHPIATEVVTVQLQGVKGRRPRAALLSRIDDTHANPQAEWLRLGSPEYPHPHQVDALENASTVTPERIEVASTEAGASFTLPLPANAMALVRIEWEAA</sequence>
<dbReference type="EMBL" id="JAJLJH010000001">
    <property type="protein sequence ID" value="MCK9685194.1"/>
    <property type="molecule type" value="Genomic_DNA"/>
</dbReference>
<dbReference type="InterPro" id="IPR000514">
    <property type="entry name" value="Glyco_hydro_39"/>
</dbReference>
<dbReference type="InterPro" id="IPR051923">
    <property type="entry name" value="Glycosyl_Hydrolase_39"/>
</dbReference>
<name>A0A9X1YET6_9BURK</name>
<dbReference type="InterPro" id="IPR049166">
    <property type="entry name" value="GH39_cat"/>
</dbReference>
<evidence type="ECO:0000256" key="1">
    <source>
        <dbReference type="ARBA" id="ARBA00008875"/>
    </source>
</evidence>